<evidence type="ECO:0008006" key="3">
    <source>
        <dbReference type="Google" id="ProtNLM"/>
    </source>
</evidence>
<reference evidence="1" key="1">
    <citation type="submission" date="2022-11" db="EMBL/GenBank/DDBJ databases">
        <title>Genomic repertoires linked with pathogenic potency of arthritogenic Prevotella copri isolated from the gut of rheumatoid arthritis patients.</title>
        <authorList>
            <person name="Nii T."/>
            <person name="Maeda Y."/>
            <person name="Motooka D."/>
            <person name="Naito M."/>
            <person name="Matsumoto Y."/>
            <person name="Ogawa T."/>
            <person name="Oguro-Igashira E."/>
            <person name="Kishikawa T."/>
            <person name="Yamashita M."/>
            <person name="Koizumi S."/>
            <person name="Kurakawa T."/>
            <person name="Okumura R."/>
            <person name="Kayama H."/>
            <person name="Murakami M."/>
            <person name="Sakaguchi T."/>
            <person name="Das B."/>
            <person name="Nakamura S."/>
            <person name="Okada Y."/>
            <person name="Kumanogoh A."/>
            <person name="Takeda K."/>
        </authorList>
    </citation>
    <scope>NUCLEOTIDE SEQUENCE</scope>
    <source>
        <strain evidence="1">F3-75</strain>
    </source>
</reference>
<evidence type="ECO:0000313" key="2">
    <source>
        <dbReference type="Proteomes" id="UP001209344"/>
    </source>
</evidence>
<dbReference type="RefSeq" id="WP_264965433.1">
    <property type="nucleotide sequence ID" value="NZ_JAPDVK010000001.1"/>
</dbReference>
<dbReference type="Gene3D" id="1.25.40.10">
    <property type="entry name" value="Tetratricopeptide repeat domain"/>
    <property type="match status" value="1"/>
</dbReference>
<name>A0AAP3F549_9BACT</name>
<proteinExistence type="predicted"/>
<dbReference type="InterPro" id="IPR011990">
    <property type="entry name" value="TPR-like_helical_dom_sf"/>
</dbReference>
<accession>A0AAP3F549</accession>
<evidence type="ECO:0000313" key="1">
    <source>
        <dbReference type="EMBL" id="MCW4127345.1"/>
    </source>
</evidence>
<dbReference type="EMBL" id="JAPDVK010000001">
    <property type="protein sequence ID" value="MCW4127345.1"/>
    <property type="molecule type" value="Genomic_DNA"/>
</dbReference>
<dbReference type="SUPFAM" id="SSF48452">
    <property type="entry name" value="TPR-like"/>
    <property type="match status" value="1"/>
</dbReference>
<protein>
    <recommendedName>
        <fullName evidence="3">Tetratricopeptide repeat protein</fullName>
    </recommendedName>
</protein>
<organism evidence="1 2">
    <name type="scientific">Segatella copri</name>
    <dbReference type="NCBI Taxonomy" id="165179"/>
    <lineage>
        <taxon>Bacteria</taxon>
        <taxon>Pseudomonadati</taxon>
        <taxon>Bacteroidota</taxon>
        <taxon>Bacteroidia</taxon>
        <taxon>Bacteroidales</taxon>
        <taxon>Prevotellaceae</taxon>
        <taxon>Segatella</taxon>
    </lineage>
</organism>
<gene>
    <name evidence="1" type="ORF">ONT16_03465</name>
</gene>
<dbReference type="AlphaFoldDB" id="A0AAP3F549"/>
<comment type="caution">
    <text evidence="1">The sequence shown here is derived from an EMBL/GenBank/DDBJ whole genome shotgun (WGS) entry which is preliminary data.</text>
</comment>
<dbReference type="Proteomes" id="UP001209344">
    <property type="component" value="Unassembled WGS sequence"/>
</dbReference>
<sequence>MEINNRLRHKISGYSSKWEYPFFRNLASAILWMLLLVPSAGFAQKKEIQLAKDQVKSGKNLPQAQASMQKLLADSANQNNKKIWSLYFDAVRKQYEQGNEKLYLKQKYDTAQLFNFTRQLFEIAQQFDSVEMVPNKKGKVEIEFRKQHADYLSHIRTNLFNGGLWFLGKKKYADSYKFFDRYIDCANQPLFQSYDYSQKDKHLPLAAYYAVYSGYKMKDPKATLHHSYVALKDTVHYNYMLQYLAETYYLEKDTARYLASLKEGFERVPTFPYFFPRLVEFYVDTNQLDSAMAVVDKALTIVPDSDTYLVAKSNILFEQSKLQECIKVSDKAISVNEELADPYYNAGICYFNMAVEQDKSSQTSRKVREQVDANYRKALPYLVKYRKLQPDEQSKWAFPLYTIYLNLNMGKEFDEIDKIMKKR</sequence>